<evidence type="ECO:0000313" key="1">
    <source>
        <dbReference type="EMBL" id="QOZ63427.1"/>
    </source>
</evidence>
<dbReference type="Proteomes" id="UP000593880">
    <property type="component" value="Chromosome"/>
</dbReference>
<evidence type="ECO:0000313" key="2">
    <source>
        <dbReference type="Proteomes" id="UP000593880"/>
    </source>
</evidence>
<keyword evidence="2" id="KW-1185">Reference proteome</keyword>
<name>A0ABX6UQD9_9BRAD</name>
<protein>
    <submittedName>
        <fullName evidence="1">Uncharacterized protein</fullName>
    </submittedName>
</protein>
<dbReference type="EMBL" id="CP030057">
    <property type="protein sequence ID" value="QOZ63427.1"/>
    <property type="molecule type" value="Genomic_DNA"/>
</dbReference>
<proteinExistence type="predicted"/>
<reference evidence="1 2" key="1">
    <citation type="submission" date="2018-06" db="EMBL/GenBank/DDBJ databases">
        <title>Comparative genomics of rhizobia nodulating Arachis hypogaea in China.</title>
        <authorList>
            <person name="Li Y."/>
        </authorList>
    </citation>
    <scope>NUCLEOTIDE SEQUENCE [LARGE SCALE GENOMIC DNA]</scope>
    <source>
        <strain evidence="1 2">CCBAU 51658</strain>
    </source>
</reference>
<accession>A0ABX6UQD9</accession>
<sequence length="75" mass="8296">MPGALHPHRHCEEHLRRSNPDRHCGKILDCFATLAMTKVVRAWPTPSPHVPAPPPVCAAWPWSNRSAAPAGWCRG</sequence>
<organism evidence="1 2">
    <name type="scientific">Bradyrhizobium guangdongense</name>
    <dbReference type="NCBI Taxonomy" id="1325090"/>
    <lineage>
        <taxon>Bacteria</taxon>
        <taxon>Pseudomonadati</taxon>
        <taxon>Pseudomonadota</taxon>
        <taxon>Alphaproteobacteria</taxon>
        <taxon>Hyphomicrobiales</taxon>
        <taxon>Nitrobacteraceae</taxon>
        <taxon>Bradyrhizobium</taxon>
    </lineage>
</organism>
<gene>
    <name evidence="1" type="ORF">XH86_35385</name>
</gene>